<organism evidence="1 2">
    <name type="scientific">Pseudocercospora fijiensis (strain CIRAD86)</name>
    <name type="common">Black leaf streak disease fungus</name>
    <name type="synonym">Mycosphaerella fijiensis</name>
    <dbReference type="NCBI Taxonomy" id="383855"/>
    <lineage>
        <taxon>Eukaryota</taxon>
        <taxon>Fungi</taxon>
        <taxon>Dikarya</taxon>
        <taxon>Ascomycota</taxon>
        <taxon>Pezizomycotina</taxon>
        <taxon>Dothideomycetes</taxon>
        <taxon>Dothideomycetidae</taxon>
        <taxon>Mycosphaerellales</taxon>
        <taxon>Mycosphaerellaceae</taxon>
        <taxon>Pseudocercospora</taxon>
    </lineage>
</organism>
<gene>
    <name evidence="1" type="ORF">MYCFIDRAFT_179695</name>
</gene>
<evidence type="ECO:0000313" key="1">
    <source>
        <dbReference type="EMBL" id="EME77484.1"/>
    </source>
</evidence>
<dbReference type="VEuPathDB" id="FungiDB:MYCFIDRAFT_179695"/>
<dbReference type="EMBL" id="KB446565">
    <property type="protein sequence ID" value="EME77484.1"/>
    <property type="molecule type" value="Genomic_DNA"/>
</dbReference>
<dbReference type="RefSeq" id="XP_007931915.1">
    <property type="nucleotide sequence ID" value="XM_007933724.1"/>
</dbReference>
<name>M2ZEC7_PSEFD</name>
<protein>
    <submittedName>
        <fullName evidence="1">Uncharacterized protein</fullName>
    </submittedName>
</protein>
<evidence type="ECO:0000313" key="2">
    <source>
        <dbReference type="Proteomes" id="UP000016932"/>
    </source>
</evidence>
<dbReference type="GeneID" id="19334186"/>
<dbReference type="AlphaFoldDB" id="M2ZEC7"/>
<reference evidence="1 2" key="1">
    <citation type="journal article" date="2012" name="PLoS Pathog.">
        <title>Diverse lifestyles and strategies of plant pathogenesis encoded in the genomes of eighteen Dothideomycetes fungi.</title>
        <authorList>
            <person name="Ohm R.A."/>
            <person name="Feau N."/>
            <person name="Henrissat B."/>
            <person name="Schoch C.L."/>
            <person name="Horwitz B.A."/>
            <person name="Barry K.W."/>
            <person name="Condon B.J."/>
            <person name="Copeland A.C."/>
            <person name="Dhillon B."/>
            <person name="Glaser F."/>
            <person name="Hesse C.N."/>
            <person name="Kosti I."/>
            <person name="LaButti K."/>
            <person name="Lindquist E.A."/>
            <person name="Lucas S."/>
            <person name="Salamov A.A."/>
            <person name="Bradshaw R.E."/>
            <person name="Ciuffetti L."/>
            <person name="Hamelin R.C."/>
            <person name="Kema G.H.J."/>
            <person name="Lawrence C."/>
            <person name="Scott J.A."/>
            <person name="Spatafora J.W."/>
            <person name="Turgeon B.G."/>
            <person name="de Wit P.J.G.M."/>
            <person name="Zhong S."/>
            <person name="Goodwin S.B."/>
            <person name="Grigoriev I.V."/>
        </authorList>
    </citation>
    <scope>NUCLEOTIDE SEQUENCE [LARGE SCALE GENOMIC DNA]</scope>
    <source>
        <strain evidence="1 2">CIRAD86</strain>
    </source>
</reference>
<keyword evidence="2" id="KW-1185">Reference proteome</keyword>
<proteinExistence type="predicted"/>
<sequence>MSYAVGWRLVVTEIVTTDELNAVRILVYERVFRLPAKAWGLVVTIALGCHDLVQRSQLMVSSLDLKILLTFTDKEIDFLQITQLSMHSYPDVTIEYILLQEQLTRSLSPQNLVLNLHIARLYYIFKKVYLSHPPASGLHPTACTFAPKKDVEAHVYAIPTSTWSVRICIQQRLVVPAPQELILNSGAPTPSALSNETHPQDEADERTLVLLRQSGRPFQDGKSFVVLQVPQTRKRSYIVAEDPDDEGTLPQSTQVYRSCNSSPAIVSYVLYAKAGKTRLKICNGFYGSPKSPSTLSMGGPTRARCRGARSQRDFLVIRKSATIRASSVAKLALLGWAWPFLPLLSPLLGYVNLRGRSTSWDEVHLPRQSELMSWANGGGSTVAAATAPGTARRVIRTALEGLVSVEAIPLPRNDVSWISQPFYKVTA</sequence>
<dbReference type="KEGG" id="pfj:MYCFIDRAFT_179695"/>
<accession>M2ZEC7</accession>
<dbReference type="Proteomes" id="UP000016932">
    <property type="component" value="Unassembled WGS sequence"/>
</dbReference>
<dbReference type="HOGENOM" id="CLU_642699_0_0_1"/>